<dbReference type="PANTHER" id="PTHR30329">
    <property type="entry name" value="STATOR ELEMENT OF FLAGELLAR MOTOR COMPLEX"/>
    <property type="match status" value="1"/>
</dbReference>
<keyword evidence="2 4" id="KW-0472">Membrane</keyword>
<reference evidence="6" key="1">
    <citation type="submission" date="2020-01" db="EMBL/GenBank/DDBJ databases">
        <authorList>
            <person name="Rat A."/>
        </authorList>
    </citation>
    <scope>NUCLEOTIDE SEQUENCE</scope>
    <source>
        <strain evidence="6">LMG 31161</strain>
    </source>
</reference>
<dbReference type="PRINTS" id="PR01021">
    <property type="entry name" value="OMPADOMAIN"/>
</dbReference>
<reference evidence="6" key="3">
    <citation type="journal article" date="2021" name="Syst. Appl. Microbiol.">
        <title>Roseomonas hellenica sp. nov., isolated from roots of wild-growing Alkanna tinctoria.</title>
        <authorList>
            <person name="Rat A."/>
            <person name="Naranjo H.D."/>
            <person name="Lebbe L."/>
            <person name="Cnockaert M."/>
            <person name="Krigas N."/>
            <person name="Grigoriadou K."/>
            <person name="Maloupa E."/>
            <person name="Willems A."/>
        </authorList>
    </citation>
    <scope>NUCLEOTIDE SEQUENCE</scope>
    <source>
        <strain evidence="6">LMG 31161</strain>
    </source>
</reference>
<keyword evidence="8" id="KW-1185">Reference proteome</keyword>
<reference evidence="7 8" key="2">
    <citation type="submission" date="2020-02" db="EMBL/GenBank/DDBJ databases">
        <authorList>
            <person name="Sun Q."/>
            <person name="Inoue M."/>
        </authorList>
    </citation>
    <scope>NUCLEOTIDE SEQUENCE [LARGE SCALE GENOMIC DNA]</scope>
    <source>
        <strain evidence="7 8">KCTC 22478</strain>
    </source>
</reference>
<dbReference type="EMBL" id="JAAVUP010000044">
    <property type="protein sequence ID" value="NKE20341.1"/>
    <property type="molecule type" value="Genomic_DNA"/>
</dbReference>
<dbReference type="Pfam" id="PF00691">
    <property type="entry name" value="OmpA"/>
    <property type="match status" value="1"/>
</dbReference>
<evidence type="ECO:0000313" key="6">
    <source>
        <dbReference type="EMBL" id="MBR0662717.1"/>
    </source>
</evidence>
<dbReference type="PROSITE" id="PS51123">
    <property type="entry name" value="OMPA_2"/>
    <property type="match status" value="1"/>
</dbReference>
<dbReference type="InterPro" id="IPR006664">
    <property type="entry name" value="OMP_bac"/>
</dbReference>
<name>A0A9X9WQV7_9PROT</name>
<keyword evidence="3" id="KW-0998">Cell outer membrane</keyword>
<dbReference type="InterPro" id="IPR050330">
    <property type="entry name" value="Bact_OuterMem_StrucFunc"/>
</dbReference>
<comment type="caution">
    <text evidence="6">The sequence shown here is derived from an EMBL/GenBank/DDBJ whole genome shotgun (WGS) entry which is preliminary data.</text>
</comment>
<evidence type="ECO:0000313" key="8">
    <source>
        <dbReference type="Proteomes" id="UP000746741"/>
    </source>
</evidence>
<dbReference type="InterPro" id="IPR036737">
    <property type="entry name" value="OmpA-like_sf"/>
</dbReference>
<dbReference type="InterPro" id="IPR006665">
    <property type="entry name" value="OmpA-like"/>
</dbReference>
<dbReference type="Proteomes" id="UP001138708">
    <property type="component" value="Unassembled WGS sequence"/>
</dbReference>
<dbReference type="EMBL" id="JAAEDK010000160">
    <property type="protein sequence ID" value="MBR0662717.1"/>
    <property type="molecule type" value="Genomic_DNA"/>
</dbReference>
<proteinExistence type="predicted"/>
<accession>A0A9X9WQV7</accession>
<evidence type="ECO:0000256" key="2">
    <source>
        <dbReference type="ARBA" id="ARBA00023136"/>
    </source>
</evidence>
<evidence type="ECO:0000313" key="9">
    <source>
        <dbReference type="Proteomes" id="UP001138708"/>
    </source>
</evidence>
<dbReference type="Gene3D" id="3.30.1330.60">
    <property type="entry name" value="OmpA-like domain"/>
    <property type="match status" value="1"/>
</dbReference>
<dbReference type="Proteomes" id="UP000746741">
    <property type="component" value="Unassembled WGS sequence"/>
</dbReference>
<dbReference type="AlphaFoldDB" id="A0A9X9WQV7"/>
<evidence type="ECO:0000256" key="1">
    <source>
        <dbReference type="ARBA" id="ARBA00004442"/>
    </source>
</evidence>
<dbReference type="PANTHER" id="PTHR30329:SF21">
    <property type="entry name" value="LIPOPROTEIN YIAD-RELATED"/>
    <property type="match status" value="1"/>
</dbReference>
<evidence type="ECO:0000256" key="3">
    <source>
        <dbReference type="ARBA" id="ARBA00023237"/>
    </source>
</evidence>
<protein>
    <submittedName>
        <fullName evidence="6">OmpA family protein</fullName>
    </submittedName>
</protein>
<dbReference type="RefSeq" id="WP_168044444.1">
    <property type="nucleotide sequence ID" value="NZ_JAAEDK010000160.1"/>
</dbReference>
<evidence type="ECO:0000259" key="5">
    <source>
        <dbReference type="PROSITE" id="PS51123"/>
    </source>
</evidence>
<dbReference type="GO" id="GO:0009279">
    <property type="term" value="C:cell outer membrane"/>
    <property type="evidence" value="ECO:0007669"/>
    <property type="project" value="UniProtKB-SubCell"/>
</dbReference>
<comment type="subcellular location">
    <subcellularLocation>
        <location evidence="1">Cell outer membrane</location>
    </subcellularLocation>
</comment>
<feature type="domain" description="OmpA-like" evidence="5">
    <location>
        <begin position="83"/>
        <end position="197"/>
    </location>
</feature>
<evidence type="ECO:0000256" key="4">
    <source>
        <dbReference type="PROSITE-ProRule" id="PRU00473"/>
    </source>
</evidence>
<feature type="non-terminal residue" evidence="6">
    <location>
        <position position="1"/>
    </location>
</feature>
<organism evidence="6 9">
    <name type="scientific">Neoroseomonas oryzicola</name>
    <dbReference type="NCBI Taxonomy" id="535904"/>
    <lineage>
        <taxon>Bacteria</taxon>
        <taxon>Pseudomonadati</taxon>
        <taxon>Pseudomonadota</taxon>
        <taxon>Alphaproteobacteria</taxon>
        <taxon>Acetobacterales</taxon>
        <taxon>Acetobacteraceae</taxon>
        <taxon>Neoroseomonas</taxon>
    </lineage>
</organism>
<sequence length="197" mass="21073">QAILGMAFPIESVPGLALTGEYRFMGTAAVDVDGRANGCVGSTAVNGCERLAASFGTEQYNHSLLFGVRYNFGRTAAPAPVAAAAPAPARTFMVFFDWNRADLTARARQIIAEAAQARTRQQVTRIEVTGHTDTSGSAQYNMGLSVRRANAVAAELVRLGVPRGEITARGVGESQLLVPTPDNTREPQNRRVEIVLR</sequence>
<evidence type="ECO:0000313" key="7">
    <source>
        <dbReference type="EMBL" id="NKE20341.1"/>
    </source>
</evidence>
<dbReference type="CDD" id="cd07185">
    <property type="entry name" value="OmpA_C-like"/>
    <property type="match status" value="1"/>
</dbReference>
<gene>
    <name evidence="7" type="ORF">GWK15_25570</name>
    <name evidence="6" type="ORF">GXW75_25960</name>
</gene>
<dbReference type="SUPFAM" id="SSF103088">
    <property type="entry name" value="OmpA-like"/>
    <property type="match status" value="1"/>
</dbReference>